<name>A0A2T3JWH3_PHOPO</name>
<reference evidence="4 5" key="1">
    <citation type="submission" date="2018-03" db="EMBL/GenBank/DDBJ databases">
        <title>Whole genome sequencing of Histamine producing bacteria.</title>
        <authorList>
            <person name="Butler K."/>
        </authorList>
    </citation>
    <scope>NUCLEOTIDE SEQUENCE [LARGE SCALE GENOMIC DNA]</scope>
    <source>
        <strain evidence="3 5">FS-6.1</strain>
        <strain evidence="2 4">FS-6.2</strain>
    </source>
</reference>
<organism evidence="3 5">
    <name type="scientific">Photobacterium phosphoreum</name>
    <dbReference type="NCBI Taxonomy" id="659"/>
    <lineage>
        <taxon>Bacteria</taxon>
        <taxon>Pseudomonadati</taxon>
        <taxon>Pseudomonadota</taxon>
        <taxon>Gammaproteobacteria</taxon>
        <taxon>Vibrionales</taxon>
        <taxon>Vibrionaceae</taxon>
        <taxon>Photobacterium</taxon>
    </lineage>
</organism>
<comment type="caution">
    <text evidence="3">The sequence shown here is derived from an EMBL/GenBank/DDBJ whole genome shotgun (WGS) entry which is preliminary data.</text>
</comment>
<proteinExistence type="predicted"/>
<dbReference type="EMBL" id="PYMP01000002">
    <property type="protein sequence ID" value="PSU53688.1"/>
    <property type="molecule type" value="Genomic_DNA"/>
</dbReference>
<evidence type="ECO:0000259" key="1">
    <source>
        <dbReference type="Pfam" id="PF09848"/>
    </source>
</evidence>
<dbReference type="Proteomes" id="UP000241618">
    <property type="component" value="Unassembled WGS sequence"/>
</dbReference>
<gene>
    <name evidence="3" type="ORF">C9J18_04600</name>
    <name evidence="2" type="ORF">CTM96_08625</name>
</gene>
<dbReference type="RefSeq" id="WP_107189492.1">
    <property type="nucleotide sequence ID" value="NZ_PYMN01000005.1"/>
</dbReference>
<evidence type="ECO:0000313" key="3">
    <source>
        <dbReference type="EMBL" id="PSU53688.1"/>
    </source>
</evidence>
<keyword evidence="4" id="KW-1185">Reference proteome</keyword>
<dbReference type="EMBL" id="PYMO01000006">
    <property type="protein sequence ID" value="PSU25763.1"/>
    <property type="molecule type" value="Genomic_DNA"/>
</dbReference>
<dbReference type="Pfam" id="PF09848">
    <property type="entry name" value="SLFN-g3_helicase"/>
    <property type="match status" value="1"/>
</dbReference>
<dbReference type="SUPFAM" id="SSF52540">
    <property type="entry name" value="P-loop containing nucleoside triphosphate hydrolases"/>
    <property type="match status" value="1"/>
</dbReference>
<protein>
    <recommendedName>
        <fullName evidence="1">Schlafen group 3-like DNA/RNA helicase domain-containing protein</fullName>
    </recommendedName>
</protein>
<dbReference type="InterPro" id="IPR018647">
    <property type="entry name" value="SLFN_3-like_DNA/RNA_helicase"/>
</dbReference>
<dbReference type="Gene3D" id="3.40.50.300">
    <property type="entry name" value="P-loop containing nucleotide triphosphate hydrolases"/>
    <property type="match status" value="1"/>
</dbReference>
<feature type="domain" description="Schlafen group 3-like DNA/RNA helicase" evidence="1">
    <location>
        <begin position="246"/>
        <end position="622"/>
    </location>
</feature>
<dbReference type="Proteomes" id="UP000241405">
    <property type="component" value="Unassembled WGS sequence"/>
</dbReference>
<evidence type="ECO:0000313" key="2">
    <source>
        <dbReference type="EMBL" id="PSU25763.1"/>
    </source>
</evidence>
<sequence>MDLQAGWAGTWQDFFQTTKASFVQSLVTFYNNLEWTQELDPTQRFAWEIEYDLMLATLRYAIAETKTAPEKCWIAFEQELIGEGGKRAADINLVTPAGELFVIEFKHKTEASEHEILRANSDLQTMLRYHSESIHLVGYGFLVLTKPDAKTFQHPHVVCEIAVNGLAPKLACQIITSLNKPDSYDALCWEKGEFYRQPSILHGTAQVFFDAKIPTLKTSASENIEEARKALLELYQYAKQKQQRYIVVVHGRPGAGKTLLGVSAVAEISRSDSAKKSEPILLSGNAPLVQVLQHTLDYYGKCKSAHDAKKVIDGRIMIQDLHIFKKQIKGALTSRKETFVVFDEAQRAWDKASPRDSQSLSELMLFCNWLSSQPFGVLVLLVGDGQAIHRNEMQLEQMLTDLDHSVRAQNGNIIAIMPSLHAKKMRLIKPIERDVFNLKTPIRQSYTECLDKWIEAVLSNNSVLASDVALNIQSDYPLRVTQSKGLAECYTGELQNTLHEGNRKPDAFRSGWLMSSRGGKFIEEVQKDNFKPGKHIGPWYVEPPKSKNSCCQFDAACTEFSCQGLELSLALFNWGQDLLYRDGQLIFAKEKSYRRQYDHYTEGSYRVLLSRGRSGLVIKCDDNETFTYLKSCGMKEL</sequence>
<evidence type="ECO:0000313" key="5">
    <source>
        <dbReference type="Proteomes" id="UP000241618"/>
    </source>
</evidence>
<evidence type="ECO:0000313" key="4">
    <source>
        <dbReference type="Proteomes" id="UP000241405"/>
    </source>
</evidence>
<accession>A0A2T3JWH3</accession>
<dbReference type="InterPro" id="IPR027417">
    <property type="entry name" value="P-loop_NTPase"/>
</dbReference>
<dbReference type="AlphaFoldDB" id="A0A2T3JWH3"/>